<dbReference type="RefSeq" id="XP_027603406.1">
    <property type="nucleotide sequence ID" value="XM_027747605.2"/>
</dbReference>
<dbReference type="SUPFAM" id="SSF81383">
    <property type="entry name" value="F-box domain"/>
    <property type="match status" value="1"/>
</dbReference>
<dbReference type="PANTHER" id="PTHR34098">
    <property type="entry name" value="F-BOX ONLY PROTEIN 47"/>
    <property type="match status" value="1"/>
</dbReference>
<organism evidence="3 5">
    <name type="scientific">Pipra filicauda</name>
    <name type="common">Wire-tailed manakin</name>
    <dbReference type="NCBI Taxonomy" id="649802"/>
    <lineage>
        <taxon>Eukaryota</taxon>
        <taxon>Metazoa</taxon>
        <taxon>Chordata</taxon>
        <taxon>Craniata</taxon>
        <taxon>Vertebrata</taxon>
        <taxon>Euteleostomi</taxon>
        <taxon>Archelosauria</taxon>
        <taxon>Archosauria</taxon>
        <taxon>Dinosauria</taxon>
        <taxon>Saurischia</taxon>
        <taxon>Theropoda</taxon>
        <taxon>Coelurosauria</taxon>
        <taxon>Aves</taxon>
        <taxon>Neognathae</taxon>
        <taxon>Neoaves</taxon>
        <taxon>Telluraves</taxon>
        <taxon>Australaves</taxon>
        <taxon>Passeriformes</taxon>
        <taxon>Pipridae</taxon>
        <taxon>Pipra</taxon>
    </lineage>
</organism>
<dbReference type="RefSeq" id="XP_027603388.1">
    <property type="nucleotide sequence ID" value="XM_027747587.2"/>
</dbReference>
<dbReference type="RefSeq" id="XP_027603396.1">
    <property type="nucleotide sequence ID" value="XM_027747595.2"/>
</dbReference>
<dbReference type="InterPro" id="IPR036047">
    <property type="entry name" value="F-box-like_dom_sf"/>
</dbReference>
<dbReference type="AlphaFoldDB" id="A0A6J2IVN6"/>
<evidence type="ECO:0000313" key="10">
    <source>
        <dbReference type="RefSeq" id="XP_039244083.1"/>
    </source>
</evidence>
<feature type="compositionally biased region" description="Basic residues" evidence="1">
    <location>
        <begin position="15"/>
        <end position="24"/>
    </location>
</feature>
<accession>A0A6J2IVN6</accession>
<evidence type="ECO:0000313" key="3">
    <source>
        <dbReference type="Proteomes" id="UP000504627"/>
    </source>
</evidence>
<evidence type="ECO:0000313" key="4">
    <source>
        <dbReference type="RefSeq" id="XP_027603366.1"/>
    </source>
</evidence>
<dbReference type="Pfam" id="PF00646">
    <property type="entry name" value="F-box"/>
    <property type="match status" value="1"/>
</dbReference>
<evidence type="ECO:0000313" key="5">
    <source>
        <dbReference type="RefSeq" id="XP_027603388.1"/>
    </source>
</evidence>
<dbReference type="InterPro" id="IPR038946">
    <property type="entry name" value="FBXO47"/>
</dbReference>
<proteinExistence type="predicted"/>
<reference evidence="4 5" key="1">
    <citation type="submission" date="2025-04" db="UniProtKB">
        <authorList>
            <consortium name="RefSeq"/>
        </authorList>
    </citation>
    <scope>IDENTIFICATION</scope>
    <source>
        <tissue evidence="4 5">Muscle</tissue>
    </source>
</reference>
<evidence type="ECO:0000313" key="8">
    <source>
        <dbReference type="RefSeq" id="XP_039244081.1"/>
    </source>
</evidence>
<dbReference type="PROSITE" id="PS50181">
    <property type="entry name" value="FBOX"/>
    <property type="match status" value="1"/>
</dbReference>
<evidence type="ECO:0000313" key="7">
    <source>
        <dbReference type="RefSeq" id="XP_027603406.1"/>
    </source>
</evidence>
<dbReference type="RefSeq" id="XP_039244082.1">
    <property type="nucleotide sequence ID" value="XM_039388148.1"/>
</dbReference>
<evidence type="ECO:0000313" key="6">
    <source>
        <dbReference type="RefSeq" id="XP_027603396.1"/>
    </source>
</evidence>
<sequence length="452" mass="51525">MSCSAGSSCPSFPSHKPRRSRRSRGCWDTLDTDSQSLSALGHFQTLPLEIFHMVLKYLSVKDISTLSMVSKSLGQQLIHYISTSAGTRRLLLQDFHNLELPGRREGASILEHYKSLGLLLKRCTLLLPTRDRLKFVHKVLSEVSCFKLSGCASPLHCLGLKCYGVFLQILTAGWDELECHRVFNFLWELSSLARKVQTVVSSRAGSARKLELRIRLYCRRVLLNHWIHRSDSAFWLTRILKPWPIVNQARLLYIIFGPVSSLDGHVVWQKMIEGPTDESSLKGLAEAIKLLYDTEAREWTADDVISLVDELSVVPQEWLMENNARLLLLSGNNICFTFLASKAVNGRAVELARLMVFMALVCEKDLYCMDWVVKMMQKVCRVFSTPWERNNFLQCLENTFAHMLMDMLQAVLAGGHDEEDNTFLNLFHLVNAQANFHKEILFLAMRSSPNTT</sequence>
<dbReference type="InterPro" id="IPR056622">
    <property type="entry name" value="ARM_FBXO47"/>
</dbReference>
<dbReference type="CTD" id="494188"/>
<dbReference type="RefSeq" id="XP_027603366.1">
    <property type="nucleotide sequence ID" value="XM_027747565.2"/>
</dbReference>
<feature type="domain" description="F-box" evidence="2">
    <location>
        <begin position="40"/>
        <end position="90"/>
    </location>
</feature>
<name>A0A6J2IVN6_9PASS</name>
<keyword evidence="3" id="KW-1185">Reference proteome</keyword>
<dbReference type="RefSeq" id="XP_039244083.1">
    <property type="nucleotide sequence ID" value="XM_039388149.1"/>
</dbReference>
<dbReference type="GeneID" id="114001965"/>
<dbReference type="CDD" id="cd22112">
    <property type="entry name" value="F-box_FBXO47"/>
    <property type="match status" value="1"/>
</dbReference>
<dbReference type="InterPro" id="IPR001810">
    <property type="entry name" value="F-box_dom"/>
</dbReference>
<dbReference type="PANTHER" id="PTHR34098:SF1">
    <property type="entry name" value="F-BOX ONLY PROTEIN 47"/>
    <property type="match status" value="1"/>
</dbReference>
<evidence type="ECO:0000313" key="9">
    <source>
        <dbReference type="RefSeq" id="XP_039244082.1"/>
    </source>
</evidence>
<gene>
    <name evidence="4 5 6 7 8 9 10" type="primary">FBXO47</name>
</gene>
<dbReference type="RefSeq" id="XP_039244081.1">
    <property type="nucleotide sequence ID" value="XM_039388147.1"/>
</dbReference>
<feature type="compositionally biased region" description="Polar residues" evidence="1">
    <location>
        <begin position="1"/>
        <end position="11"/>
    </location>
</feature>
<protein>
    <submittedName>
        <fullName evidence="4 5">F-box only protein 47 isoform X1</fullName>
    </submittedName>
</protein>
<feature type="region of interest" description="Disordered" evidence="1">
    <location>
        <begin position="1"/>
        <end position="26"/>
    </location>
</feature>
<dbReference type="Proteomes" id="UP000504627">
    <property type="component" value="Unplaced"/>
</dbReference>
<evidence type="ECO:0000259" key="2">
    <source>
        <dbReference type="PROSITE" id="PS50181"/>
    </source>
</evidence>
<dbReference type="Pfam" id="PF24467">
    <property type="entry name" value="ARM_FBXO47"/>
    <property type="match status" value="1"/>
</dbReference>
<evidence type="ECO:0000256" key="1">
    <source>
        <dbReference type="SAM" id="MobiDB-lite"/>
    </source>
</evidence>